<keyword evidence="3" id="KW-1185">Reference proteome</keyword>
<keyword evidence="1" id="KW-0732">Signal</keyword>
<name>A0A1X2G4P1_9FUNG</name>
<sequence>MFRYCLWVALLIMQGWLVLAVETTDDLCPYDASSDEFVLSDSTMAACQDFCQLQNKQLPASNDTMYNGLCVLGTCYCTEVGIGTCQDSNHEGCDAVCFGLSEDWVGVCVNDHCHCFN</sequence>
<evidence type="ECO:0008006" key="4">
    <source>
        <dbReference type="Google" id="ProtNLM"/>
    </source>
</evidence>
<dbReference type="AlphaFoldDB" id="A0A1X2G4P1"/>
<comment type="caution">
    <text evidence="2">The sequence shown here is derived from an EMBL/GenBank/DDBJ whole genome shotgun (WGS) entry which is preliminary data.</text>
</comment>
<organism evidence="2 3">
    <name type="scientific">Hesseltinella vesiculosa</name>
    <dbReference type="NCBI Taxonomy" id="101127"/>
    <lineage>
        <taxon>Eukaryota</taxon>
        <taxon>Fungi</taxon>
        <taxon>Fungi incertae sedis</taxon>
        <taxon>Mucoromycota</taxon>
        <taxon>Mucoromycotina</taxon>
        <taxon>Mucoromycetes</taxon>
        <taxon>Mucorales</taxon>
        <taxon>Cunninghamellaceae</taxon>
        <taxon>Hesseltinella</taxon>
    </lineage>
</organism>
<dbReference type="Proteomes" id="UP000242146">
    <property type="component" value="Unassembled WGS sequence"/>
</dbReference>
<dbReference type="EMBL" id="MCGT01000045">
    <property type="protein sequence ID" value="ORX44936.1"/>
    <property type="molecule type" value="Genomic_DNA"/>
</dbReference>
<proteinExistence type="predicted"/>
<evidence type="ECO:0000313" key="3">
    <source>
        <dbReference type="Proteomes" id="UP000242146"/>
    </source>
</evidence>
<reference evidence="2 3" key="1">
    <citation type="submission" date="2016-07" db="EMBL/GenBank/DDBJ databases">
        <title>Pervasive Adenine N6-methylation of Active Genes in Fungi.</title>
        <authorList>
            <consortium name="DOE Joint Genome Institute"/>
            <person name="Mondo S.J."/>
            <person name="Dannebaum R.O."/>
            <person name="Kuo R.C."/>
            <person name="Labutti K."/>
            <person name="Haridas S."/>
            <person name="Kuo A."/>
            <person name="Salamov A."/>
            <person name="Ahrendt S.R."/>
            <person name="Lipzen A."/>
            <person name="Sullivan W."/>
            <person name="Andreopoulos W.B."/>
            <person name="Clum A."/>
            <person name="Lindquist E."/>
            <person name="Daum C."/>
            <person name="Ramamoorthy G.K."/>
            <person name="Gryganskyi A."/>
            <person name="Culley D."/>
            <person name="Magnuson J.K."/>
            <person name="James T.Y."/>
            <person name="O'Malley M.A."/>
            <person name="Stajich J.E."/>
            <person name="Spatafora J.W."/>
            <person name="Visel A."/>
            <person name="Grigoriev I.V."/>
        </authorList>
    </citation>
    <scope>NUCLEOTIDE SEQUENCE [LARGE SCALE GENOMIC DNA]</scope>
    <source>
        <strain evidence="2 3">NRRL 3301</strain>
    </source>
</reference>
<dbReference type="OrthoDB" id="2274040at2759"/>
<protein>
    <recommendedName>
        <fullName evidence="4">Invertebrate defensins family profile domain-containing protein</fullName>
    </recommendedName>
</protein>
<accession>A0A1X2G4P1</accession>
<gene>
    <name evidence="2" type="ORF">DM01DRAFT_1340245</name>
</gene>
<evidence type="ECO:0000256" key="1">
    <source>
        <dbReference type="SAM" id="SignalP"/>
    </source>
</evidence>
<feature type="chain" id="PRO_5012259256" description="Invertebrate defensins family profile domain-containing protein" evidence="1">
    <location>
        <begin position="21"/>
        <end position="117"/>
    </location>
</feature>
<feature type="signal peptide" evidence="1">
    <location>
        <begin position="1"/>
        <end position="20"/>
    </location>
</feature>
<evidence type="ECO:0000313" key="2">
    <source>
        <dbReference type="EMBL" id="ORX44936.1"/>
    </source>
</evidence>